<name>A0A5D4T9Z1_9BACI</name>
<evidence type="ECO:0000259" key="4">
    <source>
        <dbReference type="PROSITE" id="PS50977"/>
    </source>
</evidence>
<reference evidence="5 6" key="1">
    <citation type="submission" date="2019-08" db="EMBL/GenBank/DDBJ databases">
        <title>Bacillus genomes from the desert of Cuatro Cienegas, Coahuila.</title>
        <authorList>
            <person name="Olmedo-Alvarez G."/>
        </authorList>
    </citation>
    <scope>NUCLEOTIDE SEQUENCE [LARGE SCALE GENOMIC DNA]</scope>
    <source>
        <strain evidence="5 6">CH98b_3T</strain>
    </source>
</reference>
<dbReference type="AlphaFoldDB" id="A0A5D4T9Z1"/>
<dbReference type="InterPro" id="IPR001647">
    <property type="entry name" value="HTH_TetR"/>
</dbReference>
<dbReference type="Proteomes" id="UP000324517">
    <property type="component" value="Unassembled WGS sequence"/>
</dbReference>
<accession>A0A5D4T9Z1</accession>
<dbReference type="GO" id="GO:0003677">
    <property type="term" value="F:DNA binding"/>
    <property type="evidence" value="ECO:0007669"/>
    <property type="project" value="UniProtKB-UniRule"/>
</dbReference>
<evidence type="ECO:0000313" key="5">
    <source>
        <dbReference type="EMBL" id="TYS72457.1"/>
    </source>
</evidence>
<keyword evidence="2 3" id="KW-0238">DNA-binding</keyword>
<evidence type="ECO:0000256" key="1">
    <source>
        <dbReference type="ARBA" id="ARBA00022491"/>
    </source>
</evidence>
<organism evidence="5 6">
    <name type="scientific">Sutcliffiella horikoshii</name>
    <dbReference type="NCBI Taxonomy" id="79883"/>
    <lineage>
        <taxon>Bacteria</taxon>
        <taxon>Bacillati</taxon>
        <taxon>Bacillota</taxon>
        <taxon>Bacilli</taxon>
        <taxon>Bacillales</taxon>
        <taxon>Bacillaceae</taxon>
        <taxon>Sutcliffiella</taxon>
    </lineage>
</organism>
<dbReference type="Gene3D" id="1.10.10.60">
    <property type="entry name" value="Homeodomain-like"/>
    <property type="match status" value="1"/>
</dbReference>
<dbReference type="PANTHER" id="PTHR43479">
    <property type="entry name" value="ACREF/ENVCD OPERON REPRESSOR-RELATED"/>
    <property type="match status" value="1"/>
</dbReference>
<evidence type="ECO:0000256" key="3">
    <source>
        <dbReference type="PROSITE-ProRule" id="PRU00335"/>
    </source>
</evidence>
<dbReference type="Gene3D" id="1.10.357.10">
    <property type="entry name" value="Tetracycline Repressor, domain 2"/>
    <property type="match status" value="1"/>
</dbReference>
<evidence type="ECO:0000256" key="2">
    <source>
        <dbReference type="ARBA" id="ARBA00023125"/>
    </source>
</evidence>
<feature type="domain" description="HTH tetR-type" evidence="4">
    <location>
        <begin position="1"/>
        <end position="61"/>
    </location>
</feature>
<dbReference type="OrthoDB" id="9812993at2"/>
<dbReference type="Pfam" id="PF00440">
    <property type="entry name" value="TetR_N"/>
    <property type="match status" value="1"/>
</dbReference>
<proteinExistence type="predicted"/>
<dbReference type="PANTHER" id="PTHR43479:SF22">
    <property type="entry name" value="TRANSCRIPTIONAL REGULATOR, TETR FAMILY"/>
    <property type="match status" value="1"/>
</dbReference>
<protein>
    <submittedName>
        <fullName evidence="5">TetR family transcriptional regulator</fullName>
    </submittedName>
</protein>
<dbReference type="RefSeq" id="WP_148979320.1">
    <property type="nucleotide sequence ID" value="NZ_JBNILM010000004.1"/>
</dbReference>
<dbReference type="PRINTS" id="PR00455">
    <property type="entry name" value="HTHTETR"/>
</dbReference>
<dbReference type="SUPFAM" id="SSF46689">
    <property type="entry name" value="Homeodomain-like"/>
    <property type="match status" value="1"/>
</dbReference>
<comment type="caution">
    <text evidence="5">The sequence shown here is derived from an EMBL/GenBank/DDBJ whole genome shotgun (WGS) entry which is preliminary data.</text>
</comment>
<evidence type="ECO:0000313" key="6">
    <source>
        <dbReference type="Proteomes" id="UP000324517"/>
    </source>
</evidence>
<gene>
    <name evidence="5" type="ORF">FZC75_10955</name>
</gene>
<dbReference type="EMBL" id="VTET01000004">
    <property type="protein sequence ID" value="TYS72457.1"/>
    <property type="molecule type" value="Genomic_DNA"/>
</dbReference>
<dbReference type="PROSITE" id="PS50977">
    <property type="entry name" value="HTH_TETR_2"/>
    <property type="match status" value="1"/>
</dbReference>
<feature type="DNA-binding region" description="H-T-H motif" evidence="3">
    <location>
        <begin position="24"/>
        <end position="43"/>
    </location>
</feature>
<keyword evidence="1" id="KW-0678">Repressor</keyword>
<dbReference type="InterPro" id="IPR009057">
    <property type="entry name" value="Homeodomain-like_sf"/>
</dbReference>
<sequence>MSKKQLIMEKATELFAKQGFEATSIQQITEQCGISKGSFYLSFKSKDELIMEMLDHFFMEVTAETDQLVNSSKNDANLLFKFYKLMFHFFAKHADFAKVLIKEMPHSLNQELLIKSRTYDVQTSKNILDMVESIYGEKVEATKFDLVYCIKGFLRIYSELFLFYEVELDMDLLCQSLVEKTDSLAKHSNIPFITEELEFYLKNADKIGDSKEEVLALINKQAEEMEDPVVRKSLEMLRKDVLEPSLPLAVRRGLVENVRVHADGKWLALVLDKWFEGTGTAPH</sequence>
<dbReference type="InterPro" id="IPR050624">
    <property type="entry name" value="HTH-type_Tx_Regulator"/>
</dbReference>